<keyword evidence="3" id="KW-1185">Reference proteome</keyword>
<dbReference type="EMBL" id="FNQM01000001">
    <property type="protein sequence ID" value="SDZ77568.1"/>
    <property type="molecule type" value="Genomic_DNA"/>
</dbReference>
<dbReference type="RefSeq" id="WP_093247689.1">
    <property type="nucleotide sequence ID" value="NZ_FNQM01000001.1"/>
</dbReference>
<dbReference type="InterPro" id="IPR006311">
    <property type="entry name" value="TAT_signal"/>
</dbReference>
<keyword evidence="1" id="KW-0472">Membrane</keyword>
<proteinExistence type="predicted"/>
<keyword evidence="1" id="KW-1133">Transmembrane helix</keyword>
<sequence length="79" mass="8516">MTHQTIHRQDRVLKRRFFRFGVAITAIAGLAAVLLGLAALAFGFDARPFVAALPVIYAPVLLAGVAWLAWTTAAPSRGR</sequence>
<dbReference type="STRING" id="89524.SAMN05444370_101290"/>
<reference evidence="2 3" key="1">
    <citation type="submission" date="2016-10" db="EMBL/GenBank/DDBJ databases">
        <authorList>
            <person name="de Groot N.N."/>
        </authorList>
    </citation>
    <scope>NUCLEOTIDE SEQUENCE [LARGE SCALE GENOMIC DNA]</scope>
    <source>
        <strain evidence="2 3">DSM 15345</strain>
    </source>
</reference>
<evidence type="ECO:0000256" key="1">
    <source>
        <dbReference type="SAM" id="Phobius"/>
    </source>
</evidence>
<keyword evidence="1" id="KW-0812">Transmembrane</keyword>
<organism evidence="2 3">
    <name type="scientific">Rubrimonas cliftonensis</name>
    <dbReference type="NCBI Taxonomy" id="89524"/>
    <lineage>
        <taxon>Bacteria</taxon>
        <taxon>Pseudomonadati</taxon>
        <taxon>Pseudomonadota</taxon>
        <taxon>Alphaproteobacteria</taxon>
        <taxon>Rhodobacterales</taxon>
        <taxon>Paracoccaceae</taxon>
        <taxon>Rubrimonas</taxon>
    </lineage>
</organism>
<feature type="transmembrane region" description="Helical" evidence="1">
    <location>
        <begin position="49"/>
        <end position="70"/>
    </location>
</feature>
<evidence type="ECO:0000313" key="2">
    <source>
        <dbReference type="EMBL" id="SDZ77568.1"/>
    </source>
</evidence>
<dbReference type="Proteomes" id="UP000198703">
    <property type="component" value="Unassembled WGS sequence"/>
</dbReference>
<name>A0A1H3VTZ3_9RHOB</name>
<feature type="transmembrane region" description="Helical" evidence="1">
    <location>
        <begin position="20"/>
        <end position="43"/>
    </location>
</feature>
<gene>
    <name evidence="2" type="ORF">SAMN05444370_101290</name>
</gene>
<accession>A0A1H3VTZ3</accession>
<protein>
    <submittedName>
        <fullName evidence="2">Uncharacterized protein</fullName>
    </submittedName>
</protein>
<dbReference type="AlphaFoldDB" id="A0A1H3VTZ3"/>
<evidence type="ECO:0000313" key="3">
    <source>
        <dbReference type="Proteomes" id="UP000198703"/>
    </source>
</evidence>
<dbReference type="PROSITE" id="PS51318">
    <property type="entry name" value="TAT"/>
    <property type="match status" value="1"/>
</dbReference>